<dbReference type="Gene3D" id="2.60.40.10">
    <property type="entry name" value="Immunoglobulins"/>
    <property type="match status" value="1"/>
</dbReference>
<comment type="subunit">
    <text evidence="5 11">Monomer.</text>
</comment>
<reference evidence="14 15" key="1">
    <citation type="submission" date="2020-08" db="EMBL/GenBank/DDBJ databases">
        <title>A Genomic Blueprint of the Chicken Gut Microbiome.</title>
        <authorList>
            <person name="Gilroy R."/>
            <person name="Ravi A."/>
            <person name="Getino M."/>
            <person name="Pursley I."/>
            <person name="Horton D.L."/>
            <person name="Alikhan N.-F."/>
            <person name="Baker D."/>
            <person name="Gharbi K."/>
            <person name="Hall N."/>
            <person name="Watson M."/>
            <person name="Adriaenssens E.M."/>
            <person name="Foster-Nyarko E."/>
            <person name="Jarju S."/>
            <person name="Secka A."/>
            <person name="Antonio M."/>
            <person name="Oren A."/>
            <person name="Chaudhuri R."/>
            <person name="La Ragione R.M."/>
            <person name="Hildebrand F."/>
            <person name="Pallen M.J."/>
        </authorList>
    </citation>
    <scope>NUCLEOTIDE SEQUENCE [LARGE SCALE GENOMIC DNA]</scope>
    <source>
        <strain evidence="14 15">Sa5BUN4</strain>
    </source>
</reference>
<dbReference type="NCBIfam" id="NF003811">
    <property type="entry name" value="PRK05402.1"/>
    <property type="match status" value="1"/>
</dbReference>
<dbReference type="SUPFAM" id="SSF81296">
    <property type="entry name" value="E set domains"/>
    <property type="match status" value="2"/>
</dbReference>
<keyword evidence="9 11" id="KW-0320">Glycogen biosynthesis</keyword>
<dbReference type="InterPro" id="IPR013783">
    <property type="entry name" value="Ig-like_fold"/>
</dbReference>
<evidence type="ECO:0000256" key="7">
    <source>
        <dbReference type="ARBA" id="ARBA00022676"/>
    </source>
</evidence>
<evidence type="ECO:0000256" key="10">
    <source>
        <dbReference type="ARBA" id="ARBA00023277"/>
    </source>
</evidence>
<comment type="similarity">
    <text evidence="4 11">Belongs to the glycosyl hydrolase 13 family. GlgB subfamily.</text>
</comment>
<evidence type="ECO:0000313" key="14">
    <source>
        <dbReference type="EMBL" id="MBD7952884.1"/>
    </source>
</evidence>
<feature type="domain" description="Glycosyl hydrolase family 13 catalytic" evidence="13">
    <location>
        <begin position="266"/>
        <end position="615"/>
    </location>
</feature>
<dbReference type="CDD" id="cd11322">
    <property type="entry name" value="AmyAc_Glg_BE"/>
    <property type="match status" value="1"/>
</dbReference>
<dbReference type="Proteomes" id="UP000636938">
    <property type="component" value="Unassembled WGS sequence"/>
</dbReference>
<dbReference type="GO" id="GO:0003844">
    <property type="term" value="F:1,4-alpha-glucan branching enzyme activity"/>
    <property type="evidence" value="ECO:0007669"/>
    <property type="project" value="UniProtKB-UniRule"/>
</dbReference>
<dbReference type="SMART" id="SM00642">
    <property type="entry name" value="Aamy"/>
    <property type="match status" value="1"/>
</dbReference>
<feature type="active site" description="Proton donor" evidence="11 12">
    <location>
        <position position="476"/>
    </location>
</feature>
<dbReference type="Gene3D" id="2.60.40.1180">
    <property type="entry name" value="Golgi alpha-mannosidase II"/>
    <property type="match status" value="1"/>
</dbReference>
<dbReference type="NCBIfam" id="TIGR01515">
    <property type="entry name" value="branching_enzym"/>
    <property type="match status" value="1"/>
</dbReference>
<dbReference type="PANTHER" id="PTHR43651:SF3">
    <property type="entry name" value="1,4-ALPHA-GLUCAN-BRANCHING ENZYME"/>
    <property type="match status" value="1"/>
</dbReference>
<dbReference type="EMBL" id="JACSQS010000001">
    <property type="protein sequence ID" value="MBD7952884.1"/>
    <property type="molecule type" value="Genomic_DNA"/>
</dbReference>
<dbReference type="InterPro" id="IPR013780">
    <property type="entry name" value="Glyco_hydro_b"/>
</dbReference>
<dbReference type="PIRSF" id="PIRSF000463">
    <property type="entry name" value="GlgB"/>
    <property type="match status" value="1"/>
</dbReference>
<dbReference type="FunFam" id="3.20.20.80:FF:000003">
    <property type="entry name" value="1,4-alpha-glucan branching enzyme GlgB"/>
    <property type="match status" value="1"/>
</dbReference>
<dbReference type="FunFam" id="2.60.40.1180:FF:000002">
    <property type="entry name" value="1,4-alpha-glucan branching enzyme GlgB"/>
    <property type="match status" value="1"/>
</dbReference>
<evidence type="ECO:0000256" key="5">
    <source>
        <dbReference type="ARBA" id="ARBA00011245"/>
    </source>
</evidence>
<dbReference type="GO" id="GO:0005978">
    <property type="term" value="P:glycogen biosynthetic process"/>
    <property type="evidence" value="ECO:0007669"/>
    <property type="project" value="UniProtKB-UniRule"/>
</dbReference>
<evidence type="ECO:0000256" key="8">
    <source>
        <dbReference type="ARBA" id="ARBA00022679"/>
    </source>
</evidence>
<evidence type="ECO:0000259" key="13">
    <source>
        <dbReference type="SMART" id="SM00642"/>
    </source>
</evidence>
<comment type="pathway">
    <text evidence="3 11">Glycan biosynthesis; glycogen biosynthesis.</text>
</comment>
<dbReference type="InterPro" id="IPR006047">
    <property type="entry name" value="GH13_cat_dom"/>
</dbReference>
<dbReference type="AlphaFoldDB" id="A0A8X8K101"/>
<dbReference type="GO" id="GO:0043169">
    <property type="term" value="F:cation binding"/>
    <property type="evidence" value="ECO:0007669"/>
    <property type="project" value="InterPro"/>
</dbReference>
<evidence type="ECO:0000256" key="9">
    <source>
        <dbReference type="ARBA" id="ARBA00023056"/>
    </source>
</evidence>
<dbReference type="EC" id="2.4.1.18" evidence="11"/>
<keyword evidence="15" id="KW-1185">Reference proteome</keyword>
<evidence type="ECO:0000256" key="1">
    <source>
        <dbReference type="ARBA" id="ARBA00000826"/>
    </source>
</evidence>
<dbReference type="RefSeq" id="WP_191768476.1">
    <property type="nucleotide sequence ID" value="NZ_JACSQS010000001.1"/>
</dbReference>
<proteinExistence type="inferred from homology"/>
<evidence type="ECO:0000256" key="6">
    <source>
        <dbReference type="ARBA" id="ARBA00022600"/>
    </source>
</evidence>
<dbReference type="SUPFAM" id="SSF51445">
    <property type="entry name" value="(Trans)glycosidases"/>
    <property type="match status" value="1"/>
</dbReference>
<accession>A0A8X8K101</accession>
<protein>
    <recommendedName>
        <fullName evidence="11">1,4-alpha-glucan branching enzyme GlgB</fullName>
        <ecNumber evidence="11">2.4.1.18</ecNumber>
    </recommendedName>
    <alternativeName>
        <fullName evidence="11">1,4-alpha-D-glucan:1,4-alpha-D-glucan 6-glucosyl-transferase</fullName>
    </alternativeName>
    <alternativeName>
        <fullName evidence="11">Alpha-(1-&gt;4)-glucan branching enzyme</fullName>
    </alternativeName>
    <alternativeName>
        <fullName evidence="11">Glycogen branching enzyme</fullName>
        <shortName evidence="11">BE</shortName>
    </alternativeName>
</protein>
<evidence type="ECO:0000256" key="11">
    <source>
        <dbReference type="HAMAP-Rule" id="MF_00685"/>
    </source>
</evidence>
<dbReference type="CDD" id="cd22958">
    <property type="entry name" value="DD_DPY30_SDC1-like"/>
    <property type="match status" value="1"/>
</dbReference>
<feature type="active site" description="Nucleophile" evidence="11 12">
    <location>
        <position position="423"/>
    </location>
</feature>
<gene>
    <name evidence="11 14" type="primary">glgB</name>
    <name evidence="14" type="ORF">H9654_01595</name>
</gene>
<dbReference type="Pfam" id="PF02922">
    <property type="entry name" value="CBM_48"/>
    <property type="match status" value="1"/>
</dbReference>
<organism evidence="14 15">
    <name type="scientific">Stenotrophomonas lacuserhaii</name>
    <dbReference type="NCBI Taxonomy" id="2760084"/>
    <lineage>
        <taxon>Bacteria</taxon>
        <taxon>Pseudomonadati</taxon>
        <taxon>Pseudomonadota</taxon>
        <taxon>Gammaproteobacteria</taxon>
        <taxon>Lysobacterales</taxon>
        <taxon>Lysobacteraceae</taxon>
        <taxon>Stenotrophomonas</taxon>
    </lineage>
</organism>
<comment type="caution">
    <text evidence="14">The sequence shown here is derived from an EMBL/GenBank/DDBJ whole genome shotgun (WGS) entry which is preliminary data.</text>
</comment>
<dbReference type="InterPro" id="IPR044143">
    <property type="entry name" value="GlgB_N_E_set_prok"/>
</dbReference>
<comment type="catalytic activity">
    <reaction evidence="1 11">
        <text>Transfers a segment of a (1-&gt;4)-alpha-D-glucan chain to a primary hydroxy group in a similar glucan chain.</text>
        <dbReference type="EC" id="2.4.1.18"/>
    </reaction>
</comment>
<evidence type="ECO:0000256" key="3">
    <source>
        <dbReference type="ARBA" id="ARBA00004964"/>
    </source>
</evidence>
<dbReference type="SUPFAM" id="SSF51011">
    <property type="entry name" value="Glycosyl hydrolase domain"/>
    <property type="match status" value="1"/>
</dbReference>
<evidence type="ECO:0000256" key="4">
    <source>
        <dbReference type="ARBA" id="ARBA00009000"/>
    </source>
</evidence>
<evidence type="ECO:0000313" key="15">
    <source>
        <dbReference type="Proteomes" id="UP000636938"/>
    </source>
</evidence>
<keyword evidence="10 11" id="KW-0119">Carbohydrate metabolism</keyword>
<dbReference type="InterPro" id="IPR004193">
    <property type="entry name" value="Glyco_hydro_13_N"/>
</dbReference>
<sequence>MMEGQRVRESAIAQEPVQTTVTETLPDALQALSRGEPADPFAWLGVHGDGNGGYLLRTLLPGALAVHARLPGESTERAMAAAATCDGLFQLAVAGLGRASLRITWPDGEQRLEDPYGFWPVLPDDVLDGVRAGDGEAMRALGAVPMQVDGVDGVRFAVWAPNARRVAVVGEFNSWDGRRHPMRLRHDAGVWELFLPDIAAGARYKFRITGADGEVLADKADPMARWAELPPATASRVAPAAQRVWQDSQWMQQRSACTHAPLSIYEVHAGSWQRDGAGHELDWDALGDRLIPHVQALGFTHIELLPVSEHPFGGSWGYQPLGIYAPTARHGTPGDFARFVERCHLAGIGVIVDWVSAHFPNDAHGLERFDGTALYEHADPREGFHQDWHTLIYNYGRNEVAAYLIGSALEWIERFHIDGLRVDAVASMLYRDYSRNDGEWVPNEHGGRENLQAVAFLKQMNATLRGRFPQVMVIAEESTAWPGVTAPVEQGGLGFTHKWNMGWMHDSLRYMQHDPVHRQHHHSEMTFGLVYAFSERYVLPLSHDEVVHGKGALLARMPGDDWQRFANLRAYYALMWAHPGSKLLFMGGEFGQSHEWNHGQALDWEQAARPLNQGLARLVGDLNQLLRRHPALHRDEQDERTFEWSIGDDHANSVFAFVRHDPQGVTPPLLVVSNLTPLPRHGYRVGVPRAGRWREILNSDSMFYAGSNVGNGGALETEPQAMHGQPHSLQLTLPPLATLYLQVDA</sequence>
<dbReference type="Pfam" id="PF22019">
    <property type="entry name" value="GlgB_N"/>
    <property type="match status" value="1"/>
</dbReference>
<keyword evidence="8 11" id="KW-0808">Transferase</keyword>
<dbReference type="GO" id="GO:0004553">
    <property type="term" value="F:hydrolase activity, hydrolyzing O-glycosyl compounds"/>
    <property type="evidence" value="ECO:0007669"/>
    <property type="project" value="InterPro"/>
</dbReference>
<dbReference type="PANTHER" id="PTHR43651">
    <property type="entry name" value="1,4-ALPHA-GLUCAN-BRANCHING ENZYME"/>
    <property type="match status" value="1"/>
</dbReference>
<dbReference type="FunFam" id="2.60.40.10:FF:000169">
    <property type="entry name" value="1,4-alpha-glucan branching enzyme GlgB"/>
    <property type="match status" value="1"/>
</dbReference>
<dbReference type="InterPro" id="IPR006407">
    <property type="entry name" value="GlgB"/>
</dbReference>
<dbReference type="InterPro" id="IPR037439">
    <property type="entry name" value="Branching_enzy"/>
</dbReference>
<dbReference type="InterPro" id="IPR014756">
    <property type="entry name" value="Ig_E-set"/>
</dbReference>
<dbReference type="NCBIfam" id="NF008967">
    <property type="entry name" value="PRK12313.1"/>
    <property type="match status" value="1"/>
</dbReference>
<dbReference type="HAMAP" id="MF_00685">
    <property type="entry name" value="GlgB"/>
    <property type="match status" value="1"/>
</dbReference>
<name>A0A8X8K101_9GAMM</name>
<comment type="function">
    <text evidence="2 11">Catalyzes the formation of the alpha-1,6-glucosidic linkages in glycogen by scission of a 1,4-alpha-linked oligosaccharide from growing alpha-1,4-glucan chains and the subsequent attachment of the oligosaccharide to the alpha-1,6 position.</text>
</comment>
<dbReference type="InterPro" id="IPR017853">
    <property type="entry name" value="GH"/>
</dbReference>
<keyword evidence="7 11" id="KW-0328">Glycosyltransferase</keyword>
<dbReference type="InterPro" id="IPR054169">
    <property type="entry name" value="GlgB_N"/>
</dbReference>
<dbReference type="GO" id="GO:0005829">
    <property type="term" value="C:cytosol"/>
    <property type="evidence" value="ECO:0007669"/>
    <property type="project" value="TreeGrafter"/>
</dbReference>
<dbReference type="CDD" id="cd02855">
    <property type="entry name" value="E_set_GBE_prok_N"/>
    <property type="match status" value="1"/>
</dbReference>
<keyword evidence="6 11" id="KW-0321">Glycogen metabolism</keyword>
<dbReference type="Gene3D" id="3.20.20.80">
    <property type="entry name" value="Glycosidases"/>
    <property type="match status" value="1"/>
</dbReference>
<evidence type="ECO:0000256" key="2">
    <source>
        <dbReference type="ARBA" id="ARBA00002953"/>
    </source>
</evidence>
<dbReference type="Pfam" id="PF02806">
    <property type="entry name" value="Alpha-amylase_C"/>
    <property type="match status" value="1"/>
</dbReference>
<dbReference type="InterPro" id="IPR006048">
    <property type="entry name" value="A-amylase/branching_C"/>
</dbReference>
<evidence type="ECO:0000256" key="12">
    <source>
        <dbReference type="PIRSR" id="PIRSR000463-1"/>
    </source>
</evidence>